<sequence>MKLGTSCFTTFGAQRNELASYLNSLCRATSVDTNLAERVIDALDALDPLRFDTIQRSTLKRFPEPSRNNSYLDVCRHIAKSMKTYLVVMPRDTRPRKMLDIGSGSGSFCFVCNALGHDSTGLDRPRSGDNDDGDFLSLNYLLTQWHNVQVLEHAISPRVPLPVEDHSYDDFSILHPTFYRRWKEPDWDFLLSDLSRCATKKKSKLYIKINTRKLKDIGGEFYAYGEFFRSIDKLNFTTIQDKHYVVDLA</sequence>
<gene>
    <name evidence="1" type="ORF">METZ01_LOCUS61009</name>
</gene>
<proteinExistence type="predicted"/>
<evidence type="ECO:0000313" key="1">
    <source>
        <dbReference type="EMBL" id="SVA08155.1"/>
    </source>
</evidence>
<accession>A0A381SVU6</accession>
<dbReference type="AlphaFoldDB" id="A0A381SVU6"/>
<name>A0A381SVU6_9ZZZZ</name>
<reference evidence="1" key="1">
    <citation type="submission" date="2018-05" db="EMBL/GenBank/DDBJ databases">
        <authorList>
            <person name="Lanie J.A."/>
            <person name="Ng W.-L."/>
            <person name="Kazmierczak K.M."/>
            <person name="Andrzejewski T.M."/>
            <person name="Davidsen T.M."/>
            <person name="Wayne K.J."/>
            <person name="Tettelin H."/>
            <person name="Glass J.I."/>
            <person name="Rusch D."/>
            <person name="Podicherti R."/>
            <person name="Tsui H.-C.T."/>
            <person name="Winkler M.E."/>
        </authorList>
    </citation>
    <scope>NUCLEOTIDE SEQUENCE</scope>
</reference>
<evidence type="ECO:0008006" key="2">
    <source>
        <dbReference type="Google" id="ProtNLM"/>
    </source>
</evidence>
<dbReference type="EMBL" id="UINC01003651">
    <property type="protein sequence ID" value="SVA08155.1"/>
    <property type="molecule type" value="Genomic_DNA"/>
</dbReference>
<protein>
    <recommendedName>
        <fullName evidence="2">Methyltransferase type 11 domain-containing protein</fullName>
    </recommendedName>
</protein>
<dbReference type="InterPro" id="IPR029063">
    <property type="entry name" value="SAM-dependent_MTases_sf"/>
</dbReference>
<organism evidence="1">
    <name type="scientific">marine metagenome</name>
    <dbReference type="NCBI Taxonomy" id="408172"/>
    <lineage>
        <taxon>unclassified sequences</taxon>
        <taxon>metagenomes</taxon>
        <taxon>ecological metagenomes</taxon>
    </lineage>
</organism>
<dbReference type="SUPFAM" id="SSF53335">
    <property type="entry name" value="S-adenosyl-L-methionine-dependent methyltransferases"/>
    <property type="match status" value="1"/>
</dbReference>